<name>A0A1M7UHY1_9BRAD</name>
<dbReference type="PANTHER" id="PTHR24567:SF68">
    <property type="entry name" value="DNA-BINDING TRANSCRIPTIONAL DUAL REGULATOR CRP"/>
    <property type="match status" value="1"/>
</dbReference>
<keyword evidence="7" id="KW-1185">Reference proteome</keyword>
<feature type="domain" description="HTH crp-type" evidence="5">
    <location>
        <begin position="161"/>
        <end position="231"/>
    </location>
</feature>
<dbReference type="CDD" id="cd00038">
    <property type="entry name" value="CAP_ED"/>
    <property type="match status" value="1"/>
</dbReference>
<dbReference type="InterPro" id="IPR036388">
    <property type="entry name" value="WH-like_DNA-bd_sf"/>
</dbReference>
<sequence length="238" mass="26695">MQQGCGIRGRSGGKMITADNLKRIAAWSRELSGRELETACAGITEKSYRPGEFIFLRGDRFDYWTGVVSGLVRMGTVSRGGKAMTFTGLTAGAWFGEGTVLKKEARRYDMVALRDTRIALMDQGTFFWLYENSVAFNRFLVVQLNERLGQFIGLVEYGRTLDVTARLARSIASLFNPILYPDLSRHLEITQEEIGALSGISRQNANQCLNRLEKEGLLRLEYGGVTILDLDRLRSYGE</sequence>
<dbReference type="InterPro" id="IPR000595">
    <property type="entry name" value="cNMP-bd_dom"/>
</dbReference>
<dbReference type="GO" id="GO:0003700">
    <property type="term" value="F:DNA-binding transcription factor activity"/>
    <property type="evidence" value="ECO:0007669"/>
    <property type="project" value="TreeGrafter"/>
</dbReference>
<dbReference type="PROSITE" id="PS50042">
    <property type="entry name" value="CNMP_BINDING_3"/>
    <property type="match status" value="1"/>
</dbReference>
<dbReference type="InterPro" id="IPR018490">
    <property type="entry name" value="cNMP-bd_dom_sf"/>
</dbReference>
<dbReference type="Pfam" id="PF13545">
    <property type="entry name" value="HTH_Crp_2"/>
    <property type="match status" value="1"/>
</dbReference>
<dbReference type="GO" id="GO:0005829">
    <property type="term" value="C:cytosol"/>
    <property type="evidence" value="ECO:0007669"/>
    <property type="project" value="TreeGrafter"/>
</dbReference>
<gene>
    <name evidence="6" type="ORF">SAMN05444170_5181</name>
</gene>
<evidence type="ECO:0000259" key="4">
    <source>
        <dbReference type="PROSITE" id="PS50042"/>
    </source>
</evidence>
<evidence type="ECO:0000313" key="6">
    <source>
        <dbReference type="EMBL" id="SHN82641.1"/>
    </source>
</evidence>
<dbReference type="SMART" id="SM00100">
    <property type="entry name" value="cNMP"/>
    <property type="match status" value="1"/>
</dbReference>
<organism evidence="6 7">
    <name type="scientific">Bradyrhizobium erythrophlei</name>
    <dbReference type="NCBI Taxonomy" id="1437360"/>
    <lineage>
        <taxon>Bacteria</taxon>
        <taxon>Pseudomonadati</taxon>
        <taxon>Pseudomonadota</taxon>
        <taxon>Alphaproteobacteria</taxon>
        <taxon>Hyphomicrobiales</taxon>
        <taxon>Nitrobacteraceae</taxon>
        <taxon>Bradyrhizobium</taxon>
    </lineage>
</organism>
<dbReference type="EMBL" id="LT670849">
    <property type="protein sequence ID" value="SHN82641.1"/>
    <property type="molecule type" value="Genomic_DNA"/>
</dbReference>
<dbReference type="GO" id="GO:0016301">
    <property type="term" value="F:kinase activity"/>
    <property type="evidence" value="ECO:0007669"/>
    <property type="project" value="UniProtKB-KW"/>
</dbReference>
<evidence type="ECO:0000313" key="7">
    <source>
        <dbReference type="Proteomes" id="UP000184096"/>
    </source>
</evidence>
<keyword evidence="6" id="KW-0808">Transferase</keyword>
<dbReference type="PROSITE" id="PS51063">
    <property type="entry name" value="HTH_CRP_2"/>
    <property type="match status" value="1"/>
</dbReference>
<feature type="domain" description="Cyclic nucleotide-binding" evidence="4">
    <location>
        <begin position="27"/>
        <end position="147"/>
    </location>
</feature>
<reference evidence="7" key="1">
    <citation type="submission" date="2016-11" db="EMBL/GenBank/DDBJ databases">
        <authorList>
            <person name="Varghese N."/>
            <person name="Submissions S."/>
        </authorList>
    </citation>
    <scope>NUCLEOTIDE SEQUENCE [LARGE SCALE GENOMIC DNA]</scope>
    <source>
        <strain evidence="7">GAS401</strain>
    </source>
</reference>
<dbReference type="SUPFAM" id="SSF51206">
    <property type="entry name" value="cAMP-binding domain-like"/>
    <property type="match status" value="1"/>
</dbReference>
<dbReference type="PANTHER" id="PTHR24567">
    <property type="entry name" value="CRP FAMILY TRANSCRIPTIONAL REGULATORY PROTEIN"/>
    <property type="match status" value="1"/>
</dbReference>
<keyword evidence="2" id="KW-0238">DNA-binding</keyword>
<dbReference type="Gene3D" id="2.60.120.10">
    <property type="entry name" value="Jelly Rolls"/>
    <property type="match status" value="1"/>
</dbReference>
<evidence type="ECO:0000256" key="3">
    <source>
        <dbReference type="ARBA" id="ARBA00023163"/>
    </source>
</evidence>
<dbReference type="InterPro" id="IPR012318">
    <property type="entry name" value="HTH_CRP"/>
</dbReference>
<dbReference type="AlphaFoldDB" id="A0A1M7UHY1"/>
<dbReference type="InterPro" id="IPR036390">
    <property type="entry name" value="WH_DNA-bd_sf"/>
</dbReference>
<dbReference type="Proteomes" id="UP000184096">
    <property type="component" value="Chromosome I"/>
</dbReference>
<dbReference type="SMART" id="SM00419">
    <property type="entry name" value="HTH_CRP"/>
    <property type="match status" value="1"/>
</dbReference>
<dbReference type="InterPro" id="IPR014710">
    <property type="entry name" value="RmlC-like_jellyroll"/>
</dbReference>
<dbReference type="Gene3D" id="1.10.10.10">
    <property type="entry name" value="Winged helix-like DNA-binding domain superfamily/Winged helix DNA-binding domain"/>
    <property type="match status" value="1"/>
</dbReference>
<evidence type="ECO:0000256" key="1">
    <source>
        <dbReference type="ARBA" id="ARBA00023015"/>
    </source>
</evidence>
<dbReference type="GO" id="GO:0003677">
    <property type="term" value="F:DNA binding"/>
    <property type="evidence" value="ECO:0007669"/>
    <property type="project" value="UniProtKB-KW"/>
</dbReference>
<dbReference type="SUPFAM" id="SSF46785">
    <property type="entry name" value="Winged helix' DNA-binding domain"/>
    <property type="match status" value="1"/>
</dbReference>
<evidence type="ECO:0000256" key="2">
    <source>
        <dbReference type="ARBA" id="ARBA00023125"/>
    </source>
</evidence>
<evidence type="ECO:0000259" key="5">
    <source>
        <dbReference type="PROSITE" id="PS51063"/>
    </source>
</evidence>
<accession>A0A1M7UHY1</accession>
<keyword evidence="3" id="KW-0804">Transcription</keyword>
<keyword evidence="1" id="KW-0805">Transcription regulation</keyword>
<dbReference type="InterPro" id="IPR050397">
    <property type="entry name" value="Env_Response_Regulators"/>
</dbReference>
<keyword evidence="6" id="KW-0418">Kinase</keyword>
<proteinExistence type="predicted"/>
<protein>
    <submittedName>
        <fullName evidence="6">cAMP-binding domain of CRP or a regulatory subunit of cAMP-dependent protein kinases</fullName>
    </submittedName>
</protein>
<dbReference type="Pfam" id="PF00027">
    <property type="entry name" value="cNMP_binding"/>
    <property type="match status" value="1"/>
</dbReference>